<gene>
    <name evidence="5" type="ORF">ACFFP0_23040</name>
</gene>
<keyword evidence="6" id="KW-1185">Reference proteome</keyword>
<accession>A0ABV6AM99</accession>
<dbReference type="PANTHER" id="PTHR30108:SF21">
    <property type="entry name" value="4-HYDROXYBENZOATE DECARBOXYLASE"/>
    <property type="match status" value="1"/>
</dbReference>
<evidence type="ECO:0000259" key="2">
    <source>
        <dbReference type="Pfam" id="PF01977"/>
    </source>
</evidence>
<comment type="similarity">
    <text evidence="1">Belongs to the UbiD family.</text>
</comment>
<dbReference type="GO" id="GO:0016829">
    <property type="term" value="F:lyase activity"/>
    <property type="evidence" value="ECO:0007669"/>
    <property type="project" value="UniProtKB-KW"/>
</dbReference>
<protein>
    <submittedName>
        <fullName evidence="5">UbiD family decarboxylase</fullName>
        <ecNumber evidence="5">4.1.1.-</ecNumber>
    </submittedName>
</protein>
<evidence type="ECO:0000259" key="3">
    <source>
        <dbReference type="Pfam" id="PF20695"/>
    </source>
</evidence>
<dbReference type="InterPro" id="IPR048304">
    <property type="entry name" value="UbiD_Rift_dom"/>
</dbReference>
<dbReference type="NCBIfam" id="TIGR00148">
    <property type="entry name" value="UbiD family decarboxylase"/>
    <property type="match status" value="1"/>
</dbReference>
<evidence type="ECO:0000313" key="5">
    <source>
        <dbReference type="EMBL" id="MFB9951735.1"/>
    </source>
</evidence>
<dbReference type="SUPFAM" id="SSF143968">
    <property type="entry name" value="UbiD C-terminal domain-like"/>
    <property type="match status" value="1"/>
</dbReference>
<dbReference type="InterPro" id="IPR049383">
    <property type="entry name" value="UbiD-like_N"/>
</dbReference>
<evidence type="ECO:0000259" key="4">
    <source>
        <dbReference type="Pfam" id="PF20696"/>
    </source>
</evidence>
<reference evidence="5 6" key="1">
    <citation type="submission" date="2024-09" db="EMBL/GenBank/DDBJ databases">
        <authorList>
            <person name="Sun Q."/>
            <person name="Mori K."/>
        </authorList>
    </citation>
    <scope>NUCLEOTIDE SEQUENCE [LARGE SCALE GENOMIC DNA]</scope>
    <source>
        <strain evidence="5 6">TBRC 4938</strain>
    </source>
</reference>
<feature type="domain" description="3-octaprenyl-4-hydroxybenzoate carboxy-lyase-like C-terminal" evidence="4">
    <location>
        <begin position="324"/>
        <end position="438"/>
    </location>
</feature>
<evidence type="ECO:0000313" key="6">
    <source>
        <dbReference type="Proteomes" id="UP001589692"/>
    </source>
</evidence>
<dbReference type="Pfam" id="PF20696">
    <property type="entry name" value="UbiD_C"/>
    <property type="match status" value="1"/>
</dbReference>
<keyword evidence="5" id="KW-0456">Lyase</keyword>
<dbReference type="Pfam" id="PF20695">
    <property type="entry name" value="UbiD_N"/>
    <property type="match status" value="1"/>
</dbReference>
<dbReference type="EC" id="4.1.1.-" evidence="5"/>
<proteinExistence type="inferred from homology"/>
<comment type="caution">
    <text evidence="5">The sequence shown here is derived from an EMBL/GenBank/DDBJ whole genome shotgun (WGS) entry which is preliminary data.</text>
</comment>
<dbReference type="RefSeq" id="WP_377264553.1">
    <property type="nucleotide sequence ID" value="NZ_JBHMAA010000028.1"/>
</dbReference>
<dbReference type="PANTHER" id="PTHR30108">
    <property type="entry name" value="3-OCTAPRENYL-4-HYDROXYBENZOATE CARBOXY-LYASE-RELATED"/>
    <property type="match status" value="1"/>
</dbReference>
<dbReference type="InterPro" id="IPR049381">
    <property type="entry name" value="UbiD-like_C"/>
</dbReference>
<name>A0ABV6AM99_9HYPH</name>
<dbReference type="Proteomes" id="UP001589692">
    <property type="component" value="Unassembled WGS sequence"/>
</dbReference>
<feature type="domain" description="3-octaprenyl-4-hydroxybenzoate carboxy-lyase-like Rift-related" evidence="2">
    <location>
        <begin position="111"/>
        <end position="308"/>
    </location>
</feature>
<dbReference type="Gene3D" id="3.40.1670.10">
    <property type="entry name" value="UbiD C-terminal domain-like"/>
    <property type="match status" value="1"/>
</dbReference>
<evidence type="ECO:0000256" key="1">
    <source>
        <dbReference type="ARBA" id="ARBA00010021"/>
    </source>
</evidence>
<dbReference type="Pfam" id="PF01977">
    <property type="entry name" value="UbiD"/>
    <property type="match status" value="1"/>
</dbReference>
<organism evidence="5 6">
    <name type="scientific">Rhizobium puerariae</name>
    <dbReference type="NCBI Taxonomy" id="1585791"/>
    <lineage>
        <taxon>Bacteria</taxon>
        <taxon>Pseudomonadati</taxon>
        <taxon>Pseudomonadota</taxon>
        <taxon>Alphaproteobacteria</taxon>
        <taxon>Hyphomicrobiales</taxon>
        <taxon>Rhizobiaceae</taxon>
        <taxon>Rhizobium/Agrobacterium group</taxon>
        <taxon>Rhizobium</taxon>
    </lineage>
</organism>
<dbReference type="EMBL" id="JBHMAA010000028">
    <property type="protein sequence ID" value="MFB9951735.1"/>
    <property type="molecule type" value="Genomic_DNA"/>
</dbReference>
<feature type="domain" description="3-octaprenyl-4-hydroxybenzoate carboxy-lyase-like N-terminal" evidence="3">
    <location>
        <begin position="46"/>
        <end position="99"/>
    </location>
</feature>
<dbReference type="SUPFAM" id="SSF50475">
    <property type="entry name" value="FMN-binding split barrel"/>
    <property type="match status" value="1"/>
</dbReference>
<sequence>MTVNATTRSAGKSAGALDLDRFRLRRFVESLGGDELDIREEKVDLADVAAILQNNPKAVWFRNVGPEGQELTGNVVGSRSRLAKAFGVPAGEVALEMRRRLSLKPELVKLSGNEAPVQEVVLTGADADLLRLPVHVQHALDGAPYISATIDYTIDPKDGRYNCGLRRLMLRGPREAGVDLIAPSDLRVMYMASAGRRERLNVAYVVGCHPIDMVSATMKEPVDELELISSLRAAPLPVVKCVTNDIMVPADAEMVIEGYFDERGYVEKEGPYGEYLGYYGVVKTNPVFHVTAITHRKDALFQTATISGNRMDYTDTSNLEALRMEMNVWKILGEVVRQPVAVYAPVAAGGSMSMRFAIRQTYPGEARSALYAVLGAVGVKNVFVVDPDIDIFDDSQMEWAFGTRFQADRDLVIATGVRLSPLDPSLHGARSGAKAGYDLTWPVQHAQNWELVTPQAPSYPGSRFPSLEAALKDGPKHFEELMAAVGSRDGREVVRELDAFRSGGLERDERGRYYLPKQA</sequence>
<dbReference type="InterPro" id="IPR002830">
    <property type="entry name" value="UbiD"/>
</dbReference>